<protein>
    <recommendedName>
        <fullName evidence="2">Flavin reductase like domain-containing protein</fullName>
    </recommendedName>
</protein>
<evidence type="ECO:0000256" key="1">
    <source>
        <dbReference type="SAM" id="MobiDB-lite"/>
    </source>
</evidence>
<name>A0A1Y2FCZ2_9BASI</name>
<evidence type="ECO:0000313" key="4">
    <source>
        <dbReference type="Proteomes" id="UP000193467"/>
    </source>
</evidence>
<dbReference type="SMART" id="SM00903">
    <property type="entry name" value="Flavin_Reduct"/>
    <property type="match status" value="1"/>
</dbReference>
<reference evidence="3 4" key="1">
    <citation type="submission" date="2016-07" db="EMBL/GenBank/DDBJ databases">
        <title>Pervasive Adenine N6-methylation of Active Genes in Fungi.</title>
        <authorList>
            <consortium name="DOE Joint Genome Institute"/>
            <person name="Mondo S.J."/>
            <person name="Dannebaum R.O."/>
            <person name="Kuo R.C."/>
            <person name="Labutti K."/>
            <person name="Haridas S."/>
            <person name="Kuo A."/>
            <person name="Salamov A."/>
            <person name="Ahrendt S.R."/>
            <person name="Lipzen A."/>
            <person name="Sullivan W."/>
            <person name="Andreopoulos W.B."/>
            <person name="Clum A."/>
            <person name="Lindquist E."/>
            <person name="Daum C."/>
            <person name="Ramamoorthy G.K."/>
            <person name="Gryganskyi A."/>
            <person name="Culley D."/>
            <person name="Magnuson J.K."/>
            <person name="James T.Y."/>
            <person name="O'Malley M.A."/>
            <person name="Stajich J.E."/>
            <person name="Spatafora J.W."/>
            <person name="Visel A."/>
            <person name="Grigoriev I.V."/>
        </authorList>
    </citation>
    <scope>NUCLEOTIDE SEQUENCE [LARGE SCALE GENOMIC DNA]</scope>
    <source>
        <strain evidence="3 4">62-1032</strain>
    </source>
</reference>
<dbReference type="OrthoDB" id="298012at2759"/>
<feature type="domain" description="Flavin reductase like" evidence="2">
    <location>
        <begin position="20"/>
        <end position="175"/>
    </location>
</feature>
<comment type="caution">
    <text evidence="3">The sequence shown here is derived from an EMBL/GenBank/DDBJ whole genome shotgun (WGS) entry which is preliminary data.</text>
</comment>
<evidence type="ECO:0000259" key="2">
    <source>
        <dbReference type="SMART" id="SM00903"/>
    </source>
</evidence>
<dbReference type="Gene3D" id="2.30.110.10">
    <property type="entry name" value="Electron Transport, Fmn-binding Protein, Chain A"/>
    <property type="match status" value="1"/>
</dbReference>
<dbReference type="InterPro" id="IPR012349">
    <property type="entry name" value="Split_barrel_FMN-bd"/>
</dbReference>
<organism evidence="3 4">
    <name type="scientific">Leucosporidium creatinivorum</name>
    <dbReference type="NCBI Taxonomy" id="106004"/>
    <lineage>
        <taxon>Eukaryota</taxon>
        <taxon>Fungi</taxon>
        <taxon>Dikarya</taxon>
        <taxon>Basidiomycota</taxon>
        <taxon>Pucciniomycotina</taxon>
        <taxon>Microbotryomycetes</taxon>
        <taxon>Leucosporidiales</taxon>
        <taxon>Leucosporidium</taxon>
    </lineage>
</organism>
<evidence type="ECO:0000313" key="3">
    <source>
        <dbReference type="EMBL" id="ORY81284.1"/>
    </source>
</evidence>
<dbReference type="AlphaFoldDB" id="A0A1Y2FCZ2"/>
<dbReference type="Proteomes" id="UP000193467">
    <property type="component" value="Unassembled WGS sequence"/>
</dbReference>
<proteinExistence type="predicted"/>
<dbReference type="PANTHER" id="PTHR43812:SF2">
    <property type="entry name" value="FLAVIN REDUCTASE LIKE DOMAIN-CONTAINING PROTEIN"/>
    <property type="match status" value="1"/>
</dbReference>
<dbReference type="InParanoid" id="A0A1Y2FCZ2"/>
<dbReference type="InterPro" id="IPR002563">
    <property type="entry name" value="Flavin_Rdtase-like_dom"/>
</dbReference>
<dbReference type="SUPFAM" id="SSF50475">
    <property type="entry name" value="FMN-binding split barrel"/>
    <property type="match status" value="1"/>
</dbReference>
<dbReference type="Pfam" id="PF01613">
    <property type="entry name" value="Flavin_Reduct"/>
    <property type="match status" value="1"/>
</dbReference>
<sequence>MVFYQPGVTDHGLPYDPFKACVVPRPIGWISTTNSDGSHNLAPYSQFNNLSFDPPMVMISANQQPTSEGGDRKDTTRNIERAGEFSWSLATYDLREAVNISAEQVPYGKDEFELAGLTKQYGEIVKSPMVQESPVKFECKYHSTLRLPGNGPMGTVDVIIAQVVGIHIDDRVITDGKVDISKTVPIARCGYWQYAVIRETFEMRIPGDPRIRAGLEGSAKANGEMKSGAYEGGGEAQ</sequence>
<dbReference type="STRING" id="106004.A0A1Y2FCZ2"/>
<dbReference type="EMBL" id="MCGR01000023">
    <property type="protein sequence ID" value="ORY81284.1"/>
    <property type="molecule type" value="Genomic_DNA"/>
</dbReference>
<gene>
    <name evidence="3" type="ORF">BCR35DRAFT_341381</name>
</gene>
<accession>A0A1Y2FCZ2</accession>
<dbReference type="GO" id="GO:0010181">
    <property type="term" value="F:FMN binding"/>
    <property type="evidence" value="ECO:0007669"/>
    <property type="project" value="InterPro"/>
</dbReference>
<feature type="region of interest" description="Disordered" evidence="1">
    <location>
        <begin position="216"/>
        <end position="237"/>
    </location>
</feature>
<dbReference type="PANTHER" id="PTHR43812">
    <property type="entry name" value="BLR2425 PROTEIN"/>
    <property type="match status" value="1"/>
</dbReference>
<keyword evidence="4" id="KW-1185">Reference proteome</keyword>